<evidence type="ECO:0000313" key="2">
    <source>
        <dbReference type="Proteomes" id="UP001416858"/>
    </source>
</evidence>
<name>A0ABP9W478_9BACT</name>
<protein>
    <submittedName>
        <fullName evidence="1">Uncharacterized protein</fullName>
    </submittedName>
</protein>
<evidence type="ECO:0000313" key="1">
    <source>
        <dbReference type="EMBL" id="GAA5510967.1"/>
    </source>
</evidence>
<sequence length="217" mass="22238">MAGATLVTVIGMVMVDSSESLPSPWYPSSLIVKVNVANPFQFSVGVKVNPLSFELIFAIVLVPVTVPLPPLIYTVVEPSPVTVLSTFATLISPAPAVTSILSRKRGLSAPGLLVSTSPIVNRFAFVSLKTSGVSSAVVWASADSLLATGILLNAINGASLLAVSSTVTVSAEDSFPAASIATTVKASRFSPYKLAVGVQVSELPGLRVSSSTASPLP</sequence>
<organism evidence="1 2">
    <name type="scientific">Novipirellula caenicola</name>
    <dbReference type="NCBI Taxonomy" id="1536901"/>
    <lineage>
        <taxon>Bacteria</taxon>
        <taxon>Pseudomonadati</taxon>
        <taxon>Planctomycetota</taxon>
        <taxon>Planctomycetia</taxon>
        <taxon>Pirellulales</taxon>
        <taxon>Pirellulaceae</taxon>
        <taxon>Novipirellula</taxon>
    </lineage>
</organism>
<comment type="caution">
    <text evidence="1">The sequence shown here is derived from an EMBL/GenBank/DDBJ whole genome shotgun (WGS) entry which is preliminary data.</text>
</comment>
<dbReference type="EMBL" id="BAABRO010000031">
    <property type="protein sequence ID" value="GAA5510967.1"/>
    <property type="molecule type" value="Genomic_DNA"/>
</dbReference>
<keyword evidence="2" id="KW-1185">Reference proteome</keyword>
<dbReference type="Proteomes" id="UP001416858">
    <property type="component" value="Unassembled WGS sequence"/>
</dbReference>
<reference evidence="1 2" key="1">
    <citation type="submission" date="2024-02" db="EMBL/GenBank/DDBJ databases">
        <title>Rhodopirellula caenicola NBRC 110016.</title>
        <authorList>
            <person name="Ichikawa N."/>
            <person name="Katano-Makiyama Y."/>
            <person name="Hidaka K."/>
        </authorList>
    </citation>
    <scope>NUCLEOTIDE SEQUENCE [LARGE SCALE GENOMIC DNA]</scope>
    <source>
        <strain evidence="1 2">NBRC 110016</strain>
    </source>
</reference>
<gene>
    <name evidence="1" type="ORF">Rcae01_06479</name>
</gene>
<accession>A0ABP9W478</accession>
<proteinExistence type="predicted"/>